<dbReference type="SUPFAM" id="SSF56672">
    <property type="entry name" value="DNA/RNA polymerases"/>
    <property type="match status" value="1"/>
</dbReference>
<evidence type="ECO:0000313" key="1">
    <source>
        <dbReference type="EMBL" id="EGZ30159.1"/>
    </source>
</evidence>
<reference evidence="1 2" key="1">
    <citation type="journal article" date="2006" name="Science">
        <title>Phytophthora genome sequences uncover evolutionary origins and mechanisms of pathogenesis.</title>
        <authorList>
            <person name="Tyler B.M."/>
            <person name="Tripathy S."/>
            <person name="Zhang X."/>
            <person name="Dehal P."/>
            <person name="Jiang R.H."/>
            <person name="Aerts A."/>
            <person name="Arredondo F.D."/>
            <person name="Baxter L."/>
            <person name="Bensasson D."/>
            <person name="Beynon J.L."/>
            <person name="Chapman J."/>
            <person name="Damasceno C.M."/>
            <person name="Dorrance A.E."/>
            <person name="Dou D."/>
            <person name="Dickerman A.W."/>
            <person name="Dubchak I.L."/>
            <person name="Garbelotto M."/>
            <person name="Gijzen M."/>
            <person name="Gordon S.G."/>
            <person name="Govers F."/>
            <person name="Grunwald N.J."/>
            <person name="Huang W."/>
            <person name="Ivors K.L."/>
            <person name="Jones R.W."/>
            <person name="Kamoun S."/>
            <person name="Krampis K."/>
            <person name="Lamour K.H."/>
            <person name="Lee M.K."/>
            <person name="McDonald W.H."/>
            <person name="Medina M."/>
            <person name="Meijer H.J."/>
            <person name="Nordberg E.K."/>
            <person name="Maclean D.J."/>
            <person name="Ospina-Giraldo M.D."/>
            <person name="Morris P.F."/>
            <person name="Phuntumart V."/>
            <person name="Putnam N.H."/>
            <person name="Rash S."/>
            <person name="Rose J.K."/>
            <person name="Sakihama Y."/>
            <person name="Salamov A.A."/>
            <person name="Savidor A."/>
            <person name="Scheuring C.F."/>
            <person name="Smith B.M."/>
            <person name="Sobral B.W."/>
            <person name="Terry A."/>
            <person name="Torto-Alalibo T.A."/>
            <person name="Win J."/>
            <person name="Xu Z."/>
            <person name="Zhang H."/>
            <person name="Grigoriev I.V."/>
            <person name="Rokhsar D.S."/>
            <person name="Boore J.L."/>
        </authorList>
    </citation>
    <scope>NUCLEOTIDE SEQUENCE [LARGE SCALE GENOMIC DNA]</scope>
    <source>
        <strain evidence="1 2">P6497</strain>
    </source>
</reference>
<organism evidence="1 2">
    <name type="scientific">Phytophthora sojae (strain P6497)</name>
    <name type="common">Soybean stem and root rot agent</name>
    <name type="synonym">Phytophthora megasperma f. sp. glycines</name>
    <dbReference type="NCBI Taxonomy" id="1094619"/>
    <lineage>
        <taxon>Eukaryota</taxon>
        <taxon>Sar</taxon>
        <taxon>Stramenopiles</taxon>
        <taxon>Oomycota</taxon>
        <taxon>Peronosporomycetes</taxon>
        <taxon>Peronosporales</taxon>
        <taxon>Peronosporaceae</taxon>
        <taxon>Phytophthora</taxon>
    </lineage>
</organism>
<dbReference type="InParanoid" id="G4YJP7"/>
<sequence>MIMKGDVKGAFRHLMLASGHVRWMAATIPELGVLIVDMSAPVGWTSSPAFYGAFGGAITWLVTILGPGAINEDNFSSWESSLQVLGLVFDIAARTVSMPREKIAKALVRVQSLAIQQHITRTQLQQLLGSLRHVCSCLRAAKPFYQRLHAASIRAPRYGRIAVENSMVCDLQWFTMILTHGRLQQLPLARFTDQQPIDVHLYMDASNSGLAVFNPATQQYIQVRFDEEEQARIHAASGSDGFNINVREHLCVALAAWIFGPEWASTPAKPMIFVRAWSDNTSAVAWTNRLSSSNPLAQVLNRAIGLAEAIFGFRISCGHLPGAINTMADAGSRAWTSPFSDTWSNLSSAWS</sequence>
<dbReference type="AlphaFoldDB" id="G4YJP7"/>
<dbReference type="Proteomes" id="UP000002640">
    <property type="component" value="Unassembled WGS sequence"/>
</dbReference>
<accession>G4YJP7</accession>
<keyword evidence="2" id="KW-1185">Reference proteome</keyword>
<name>G4YJP7_PHYSP</name>
<dbReference type="PANTHER" id="PTHR33050">
    <property type="entry name" value="REVERSE TRANSCRIPTASE DOMAIN-CONTAINING PROTEIN"/>
    <property type="match status" value="1"/>
</dbReference>
<dbReference type="KEGG" id="psoj:PHYSODRAFT_476324"/>
<proteinExistence type="predicted"/>
<dbReference type="RefSeq" id="XP_009517434.1">
    <property type="nucleotide sequence ID" value="XM_009519139.1"/>
</dbReference>
<evidence type="ECO:0008006" key="3">
    <source>
        <dbReference type="Google" id="ProtNLM"/>
    </source>
</evidence>
<dbReference type="InterPro" id="IPR052055">
    <property type="entry name" value="Hepadnavirus_pol/RT"/>
</dbReference>
<gene>
    <name evidence="1" type="ORF">PHYSODRAFT_476324</name>
</gene>
<dbReference type="PANTHER" id="PTHR33050:SF7">
    <property type="entry name" value="RIBONUCLEASE H"/>
    <property type="match status" value="1"/>
</dbReference>
<dbReference type="EMBL" id="JH159151">
    <property type="protein sequence ID" value="EGZ30159.1"/>
    <property type="molecule type" value="Genomic_DNA"/>
</dbReference>
<dbReference type="InterPro" id="IPR043502">
    <property type="entry name" value="DNA/RNA_pol_sf"/>
</dbReference>
<dbReference type="GeneID" id="20654730"/>
<evidence type="ECO:0000313" key="2">
    <source>
        <dbReference type="Proteomes" id="UP000002640"/>
    </source>
</evidence>
<protein>
    <recommendedName>
        <fullName evidence="3">RNase H type-1 domain-containing protein</fullName>
    </recommendedName>
</protein>